<feature type="compositionally biased region" description="Basic residues" evidence="1">
    <location>
        <begin position="199"/>
        <end position="208"/>
    </location>
</feature>
<feature type="compositionally biased region" description="Basic and acidic residues" evidence="1">
    <location>
        <begin position="90"/>
        <end position="102"/>
    </location>
</feature>
<feature type="compositionally biased region" description="Acidic residues" evidence="1">
    <location>
        <begin position="105"/>
        <end position="116"/>
    </location>
</feature>
<feature type="compositionally biased region" description="Pro residues" evidence="1">
    <location>
        <begin position="141"/>
        <end position="151"/>
    </location>
</feature>
<sequence length="568" mass="65478">MSLSANERKHVWQDHSDSLTRIKTQLSDHQSPTKVRSPIRSPAGRQEHAPYGKYRQSTPPYLPRLETPPDERRKASNLRGNRYEIVPPLRESKRQQDSRSTDYDSWGEESDEEPDADPGAYMPQPFQYGPPPVVWGAPFPMFYPPPPPPAHQPGGKRRRGNENDDPRGRNDRYKSNSYGASRQPKSDRYEDVSRSVPSKAKKKSKPNRVHFSQPTPAPNGYYGYPMPGYMPYPYYPQPGEDPYGRQKDTKYKYIQPRDTPNSQNDTHGDMMSRFRDQPPGAVENLALRIRDDIMGDELPGQMHDIVRATLNEMVDEHMLYSQSGDPLESFLTRLLNDAVHEAAGDIVKETVREMARDYVDDKHFAIVYDDLLDDYLDEVGTSIVQDTMYEIMYEDFIRDEVIEAELEELLPEIAAEVLTHYDTKVMRRELKEVSSHAGDKLIESIMLDYIMQLVARQGKVWTESDHASKYMDDIVSTILLEKLFGTIVNRRKTINNKPIRKIHQKVVTDVALDVCLQQLTSSLDEDLLDVDEYERGVMEPYISFFQMLVVSPVYDVPLDSFVIRVDMY</sequence>
<accession>A0ABY7EHP5</accession>
<feature type="region of interest" description="Disordered" evidence="1">
    <location>
        <begin position="1"/>
        <end position="219"/>
    </location>
</feature>
<name>A0ABY7EHP5_MYAAR</name>
<proteinExistence type="predicted"/>
<dbReference type="EMBL" id="CP111016">
    <property type="protein sequence ID" value="WAR06686.1"/>
    <property type="molecule type" value="Genomic_DNA"/>
</dbReference>
<organism evidence="2 3">
    <name type="scientific">Mya arenaria</name>
    <name type="common">Soft-shell clam</name>
    <dbReference type="NCBI Taxonomy" id="6604"/>
    <lineage>
        <taxon>Eukaryota</taxon>
        <taxon>Metazoa</taxon>
        <taxon>Spiralia</taxon>
        <taxon>Lophotrochozoa</taxon>
        <taxon>Mollusca</taxon>
        <taxon>Bivalvia</taxon>
        <taxon>Autobranchia</taxon>
        <taxon>Heteroconchia</taxon>
        <taxon>Euheterodonta</taxon>
        <taxon>Imparidentia</taxon>
        <taxon>Neoheterodontei</taxon>
        <taxon>Myida</taxon>
        <taxon>Myoidea</taxon>
        <taxon>Myidae</taxon>
        <taxon>Mya</taxon>
    </lineage>
</organism>
<gene>
    <name evidence="2" type="ORF">MAR_022055</name>
</gene>
<feature type="compositionally biased region" description="Polar residues" evidence="1">
    <location>
        <begin position="21"/>
        <end position="34"/>
    </location>
</feature>
<evidence type="ECO:0000313" key="3">
    <source>
        <dbReference type="Proteomes" id="UP001164746"/>
    </source>
</evidence>
<evidence type="ECO:0000313" key="2">
    <source>
        <dbReference type="EMBL" id="WAR06686.1"/>
    </source>
</evidence>
<feature type="compositionally biased region" description="Basic and acidic residues" evidence="1">
    <location>
        <begin position="160"/>
        <end position="174"/>
    </location>
</feature>
<keyword evidence="3" id="KW-1185">Reference proteome</keyword>
<protein>
    <submittedName>
        <fullName evidence="2">Uncharacterized protein</fullName>
    </submittedName>
</protein>
<reference evidence="2" key="1">
    <citation type="submission" date="2022-11" db="EMBL/GenBank/DDBJ databases">
        <title>Centuries of genome instability and evolution in soft-shell clam transmissible cancer (bioRxiv).</title>
        <authorList>
            <person name="Hart S.F.M."/>
            <person name="Yonemitsu M.A."/>
            <person name="Giersch R.M."/>
            <person name="Beal B.F."/>
            <person name="Arriagada G."/>
            <person name="Davis B.W."/>
            <person name="Ostrander E.A."/>
            <person name="Goff S.P."/>
            <person name="Metzger M.J."/>
        </authorList>
    </citation>
    <scope>NUCLEOTIDE SEQUENCE</scope>
    <source>
        <strain evidence="2">MELC-2E11</strain>
        <tissue evidence="2">Siphon/mantle</tissue>
    </source>
</reference>
<evidence type="ECO:0000256" key="1">
    <source>
        <dbReference type="SAM" id="MobiDB-lite"/>
    </source>
</evidence>
<feature type="compositionally biased region" description="Basic and acidic residues" evidence="1">
    <location>
        <begin position="1"/>
        <end position="20"/>
    </location>
</feature>
<dbReference type="Proteomes" id="UP001164746">
    <property type="component" value="Chromosome 5"/>
</dbReference>
<feature type="compositionally biased region" description="Basic and acidic residues" evidence="1">
    <location>
        <begin position="184"/>
        <end position="193"/>
    </location>
</feature>